<evidence type="ECO:0000256" key="9">
    <source>
        <dbReference type="ARBA" id="ARBA00022968"/>
    </source>
</evidence>
<organism evidence="14 15">
    <name type="scientific">Candidatus Thermochlorobacter aerophilus</name>
    <dbReference type="NCBI Taxonomy" id="1868324"/>
    <lineage>
        <taxon>Bacteria</taxon>
        <taxon>Pseudomonadati</taxon>
        <taxon>Chlorobiota</taxon>
        <taxon>Chlorobiia</taxon>
        <taxon>Chlorobiales</taxon>
        <taxon>Candidatus Thermochlorobacteriaceae</taxon>
        <taxon>Candidatus Thermochlorobacter</taxon>
    </lineage>
</organism>
<evidence type="ECO:0000256" key="3">
    <source>
        <dbReference type="ARBA" id="ARBA00006739"/>
    </source>
</evidence>
<dbReference type="InterPro" id="IPR035518">
    <property type="entry name" value="DPG_synthase"/>
</dbReference>
<keyword evidence="5" id="KW-0328">Glycosyltransferase</keyword>
<dbReference type="InterPro" id="IPR029044">
    <property type="entry name" value="Nucleotide-diphossugar_trans"/>
</dbReference>
<dbReference type="Proteomes" id="UP000266389">
    <property type="component" value="Unassembled WGS sequence"/>
</dbReference>
<dbReference type="PANTHER" id="PTHR10859">
    <property type="entry name" value="GLYCOSYL TRANSFERASE"/>
    <property type="match status" value="1"/>
</dbReference>
<proteinExistence type="inferred from homology"/>
<keyword evidence="7" id="KW-0812">Transmembrane</keyword>
<gene>
    <name evidence="14" type="ORF">D0433_06100</name>
</gene>
<evidence type="ECO:0000256" key="6">
    <source>
        <dbReference type="ARBA" id="ARBA00022679"/>
    </source>
</evidence>
<sequence length="258" mass="29206">MLLSIVIPAYNEEKRIGASLQELQDFLPNHFEQTEVIVVNDGSSDKTSQAVRAFETSNGKHRFTLIEFDKNRGKGAAVKAGIEHASGDYILFMDADLSTPLSEISKVLSPLQAGKDIAIGSRATRTSNILKRQPFYRESMGKMFNVLVRMWVIDGISDTQCGFKAFRREAAKEIFKRLETARFGFDVEALLWAKVLGYSVEEVGVTWINSPHSRVSPIRDSIEMLWSLFRIRRRVYGAFKQSEKSRNISVKYGESSLR</sequence>
<evidence type="ECO:0000256" key="5">
    <source>
        <dbReference type="ARBA" id="ARBA00022676"/>
    </source>
</evidence>
<name>A0A395M3T9_9BACT</name>
<evidence type="ECO:0000256" key="2">
    <source>
        <dbReference type="ARBA" id="ARBA00004922"/>
    </source>
</evidence>
<keyword evidence="8" id="KW-0256">Endoplasmic reticulum</keyword>
<keyword evidence="9" id="KW-0735">Signal-anchor</keyword>
<dbReference type="InterPro" id="IPR001173">
    <property type="entry name" value="Glyco_trans_2-like"/>
</dbReference>
<dbReference type="Gene3D" id="3.90.550.10">
    <property type="entry name" value="Spore Coat Polysaccharide Biosynthesis Protein SpsA, Chain A"/>
    <property type="match status" value="1"/>
</dbReference>
<keyword evidence="10" id="KW-1133">Transmembrane helix</keyword>
<dbReference type="Pfam" id="PF00535">
    <property type="entry name" value="Glycos_transf_2"/>
    <property type="match status" value="1"/>
</dbReference>
<evidence type="ECO:0000256" key="7">
    <source>
        <dbReference type="ARBA" id="ARBA00022692"/>
    </source>
</evidence>
<comment type="similarity">
    <text evidence="3">Belongs to the glycosyltransferase 2 family.</text>
</comment>
<comment type="subcellular location">
    <subcellularLocation>
        <location evidence="1">Endoplasmic reticulum membrane</location>
        <topology evidence="1">Single-pass membrane protein</topology>
    </subcellularLocation>
</comment>
<accession>A0A395M3T9</accession>
<dbReference type="EC" id="2.4.1.117" evidence="4"/>
<keyword evidence="6 14" id="KW-0808">Transferase</keyword>
<protein>
    <recommendedName>
        <fullName evidence="4">dolichyl-phosphate beta-glucosyltransferase</fullName>
        <ecNumber evidence="4">2.4.1.117</ecNumber>
    </recommendedName>
</protein>
<evidence type="ECO:0000256" key="11">
    <source>
        <dbReference type="ARBA" id="ARBA00023136"/>
    </source>
</evidence>
<evidence type="ECO:0000259" key="13">
    <source>
        <dbReference type="Pfam" id="PF00535"/>
    </source>
</evidence>
<feature type="domain" description="Glycosyltransferase 2-like" evidence="13">
    <location>
        <begin position="4"/>
        <end position="175"/>
    </location>
</feature>
<dbReference type="GO" id="GO:0006487">
    <property type="term" value="P:protein N-linked glycosylation"/>
    <property type="evidence" value="ECO:0007669"/>
    <property type="project" value="TreeGrafter"/>
</dbReference>
<dbReference type="CDD" id="cd04188">
    <property type="entry name" value="DPG_synthase"/>
    <property type="match status" value="1"/>
</dbReference>
<reference evidence="14 15" key="1">
    <citation type="journal article" date="2011" name="ISME J.">
        <title>Community ecology of hot spring cyanobacterial mats: predominant populations and their functional potential.</title>
        <authorList>
            <person name="Klatt C.G."/>
            <person name="Wood J.M."/>
            <person name="Rusch D.B."/>
            <person name="Bateson M.M."/>
            <person name="Hamamura N."/>
            <person name="Heidelberg J.F."/>
            <person name="Grossman A.R."/>
            <person name="Bhaya D."/>
            <person name="Cohan F.M."/>
            <person name="Kuhl M."/>
            <person name="Bryant D.A."/>
            <person name="Ward D.M."/>
        </authorList>
    </citation>
    <scope>NUCLEOTIDE SEQUENCE [LARGE SCALE GENOMIC DNA]</scope>
    <source>
        <strain evidence="14">OS</strain>
    </source>
</reference>
<evidence type="ECO:0000313" key="15">
    <source>
        <dbReference type="Proteomes" id="UP000266389"/>
    </source>
</evidence>
<evidence type="ECO:0000256" key="12">
    <source>
        <dbReference type="ARBA" id="ARBA00045097"/>
    </source>
</evidence>
<dbReference type="EMBL" id="PHFL01000039">
    <property type="protein sequence ID" value="RFM24554.1"/>
    <property type="molecule type" value="Genomic_DNA"/>
</dbReference>
<dbReference type="AlphaFoldDB" id="A0A395M3T9"/>
<comment type="caution">
    <text evidence="14">The sequence shown here is derived from an EMBL/GenBank/DDBJ whole genome shotgun (WGS) entry which is preliminary data.</text>
</comment>
<evidence type="ECO:0000256" key="1">
    <source>
        <dbReference type="ARBA" id="ARBA00004389"/>
    </source>
</evidence>
<comment type="pathway">
    <text evidence="2">Protein modification; protein glycosylation.</text>
</comment>
<dbReference type="SUPFAM" id="SSF53448">
    <property type="entry name" value="Nucleotide-diphospho-sugar transferases"/>
    <property type="match status" value="1"/>
</dbReference>
<dbReference type="PANTHER" id="PTHR10859:SF91">
    <property type="entry name" value="DOLICHYL-PHOSPHATE BETA-GLUCOSYLTRANSFERASE"/>
    <property type="match status" value="1"/>
</dbReference>
<evidence type="ECO:0000256" key="10">
    <source>
        <dbReference type="ARBA" id="ARBA00022989"/>
    </source>
</evidence>
<keyword evidence="11" id="KW-0472">Membrane</keyword>
<dbReference type="GO" id="GO:0004581">
    <property type="term" value="F:dolichyl-phosphate beta-glucosyltransferase activity"/>
    <property type="evidence" value="ECO:0007669"/>
    <property type="project" value="UniProtKB-EC"/>
</dbReference>
<evidence type="ECO:0000256" key="8">
    <source>
        <dbReference type="ARBA" id="ARBA00022824"/>
    </source>
</evidence>
<evidence type="ECO:0000256" key="4">
    <source>
        <dbReference type="ARBA" id="ARBA00012583"/>
    </source>
</evidence>
<comment type="catalytic activity">
    <reaction evidence="12">
        <text>a di-trans,poly-cis-dolichyl phosphate + UDP-alpha-D-glucose = a di-trans,poly-cis-dolichyl beta-D-glucosyl phosphate + UDP</text>
        <dbReference type="Rhea" id="RHEA:15401"/>
        <dbReference type="Rhea" id="RHEA-COMP:19498"/>
        <dbReference type="Rhea" id="RHEA-COMP:19502"/>
        <dbReference type="ChEBI" id="CHEBI:57525"/>
        <dbReference type="ChEBI" id="CHEBI:57683"/>
        <dbReference type="ChEBI" id="CHEBI:58223"/>
        <dbReference type="ChEBI" id="CHEBI:58885"/>
        <dbReference type="EC" id="2.4.1.117"/>
    </reaction>
    <physiologicalReaction direction="left-to-right" evidence="12">
        <dbReference type="Rhea" id="RHEA:15402"/>
    </physiologicalReaction>
</comment>
<evidence type="ECO:0000313" key="14">
    <source>
        <dbReference type="EMBL" id="RFM24554.1"/>
    </source>
</evidence>